<dbReference type="Pfam" id="PF12697">
    <property type="entry name" value="Abhydrolase_6"/>
    <property type="match status" value="1"/>
</dbReference>
<dbReference type="PANTHER" id="PTHR43194">
    <property type="entry name" value="HYDROLASE ALPHA/BETA FOLD FAMILY"/>
    <property type="match status" value="1"/>
</dbReference>
<dbReference type="PATRIC" id="fig|477641.3.peg.3815"/>
<dbReference type="PANTHER" id="PTHR43194:SF2">
    <property type="entry name" value="PEROXISOMAL MEMBRANE PROTEIN LPX1"/>
    <property type="match status" value="1"/>
</dbReference>
<dbReference type="Proteomes" id="UP000006461">
    <property type="component" value="Chromosome"/>
</dbReference>
<evidence type="ECO:0000259" key="1">
    <source>
        <dbReference type="Pfam" id="PF12697"/>
    </source>
</evidence>
<evidence type="ECO:0000313" key="2">
    <source>
        <dbReference type="EMBL" id="CCH89473.1"/>
    </source>
</evidence>
<evidence type="ECO:0000313" key="3">
    <source>
        <dbReference type="Proteomes" id="UP000006461"/>
    </source>
</evidence>
<dbReference type="eggNOG" id="COG2267">
    <property type="taxonomic scope" value="Bacteria"/>
</dbReference>
<dbReference type="GO" id="GO:0003824">
    <property type="term" value="F:catalytic activity"/>
    <property type="evidence" value="ECO:0007669"/>
    <property type="project" value="UniProtKB-ARBA"/>
</dbReference>
<dbReference type="EMBL" id="FO203431">
    <property type="protein sequence ID" value="CCH89473.1"/>
    <property type="molecule type" value="Genomic_DNA"/>
</dbReference>
<dbReference type="SUPFAM" id="SSF53474">
    <property type="entry name" value="alpha/beta-Hydrolases"/>
    <property type="match status" value="1"/>
</dbReference>
<dbReference type="OMA" id="RSNAKHY"/>
<name>I4F1G0_MODI5</name>
<dbReference type="KEGG" id="mmar:MODMU_4072"/>
<proteinExistence type="predicted"/>
<dbReference type="Gene3D" id="3.40.50.1820">
    <property type="entry name" value="alpha/beta hydrolase"/>
    <property type="match status" value="1"/>
</dbReference>
<dbReference type="InterPro" id="IPR000073">
    <property type="entry name" value="AB_hydrolase_1"/>
</dbReference>
<sequence>MAPDTIVLVHGFWVTPRSWENWKAHYEARGFRVLTPTYPGFEVEVEALNADPTPIAEVTLPQIVDSMAQVVGALETPPVLIGHSAGGTITQLLLDRGYGAVGVVLNSAPTEGVKVTPLSQVRSTWEVLKNPANRHRAVGFSWEQWHYAFTNTFSEEESRALYERYAIPASGGILWNSVLANLMPGPQDAHVDYRNAARPPLLFVSGSEDHIMPPAVQRSNAKHYSDDTVTEVREYAGYPHLLPAAPGWEQIADDVLDWALAHATGAASRVP</sequence>
<gene>
    <name evidence="2" type="ordered locus">MODMU_4072</name>
</gene>
<organism evidence="2 3">
    <name type="scientific">Modestobacter italicus (strain DSM 44449 / CECT 9708 / BC 501)</name>
    <dbReference type="NCBI Taxonomy" id="2732864"/>
    <lineage>
        <taxon>Bacteria</taxon>
        <taxon>Bacillati</taxon>
        <taxon>Actinomycetota</taxon>
        <taxon>Actinomycetes</taxon>
        <taxon>Geodermatophilales</taxon>
        <taxon>Geodermatophilaceae</taxon>
        <taxon>Modestobacter</taxon>
    </lineage>
</organism>
<dbReference type="AlphaFoldDB" id="I4F1G0"/>
<dbReference type="HOGENOM" id="CLU_051715_3_1_11"/>
<dbReference type="InterPro" id="IPR029058">
    <property type="entry name" value="AB_hydrolase_fold"/>
</dbReference>
<reference evidence="2 3" key="1">
    <citation type="journal article" date="2012" name="J. Bacteriol.">
        <title>Genome Sequence of Radiation-Resistant Modestobacter marinus Strain BC501, a Representative Actinobacterium That Thrives on Calcareous Stone Surfaces.</title>
        <authorList>
            <person name="Normand P."/>
            <person name="Gury J."/>
            <person name="Pujic P."/>
            <person name="Chouaia B."/>
            <person name="Crotti E."/>
            <person name="Brusetti L."/>
            <person name="Daffonchio D."/>
            <person name="Vacherie B."/>
            <person name="Barbe V."/>
            <person name="Medigue C."/>
            <person name="Calteau A."/>
            <person name="Ghodhbane-Gtari F."/>
            <person name="Essoussi I."/>
            <person name="Nouioui I."/>
            <person name="Abbassi-Ghozzi I."/>
            <person name="Gtari M."/>
        </authorList>
    </citation>
    <scope>NUCLEOTIDE SEQUENCE [LARGE SCALE GENOMIC DNA]</scope>
    <source>
        <strain evidence="3">BC 501</strain>
    </source>
</reference>
<keyword evidence="3" id="KW-1185">Reference proteome</keyword>
<dbReference type="PRINTS" id="PR00111">
    <property type="entry name" value="ABHYDROLASE"/>
</dbReference>
<dbReference type="InterPro" id="IPR050228">
    <property type="entry name" value="Carboxylesterase_BioH"/>
</dbReference>
<dbReference type="STRING" id="477641.MODMU_4072"/>
<accession>I4F1G0</accession>
<feature type="domain" description="AB hydrolase-1" evidence="1">
    <location>
        <begin position="6"/>
        <end position="241"/>
    </location>
</feature>
<dbReference type="OrthoDB" id="3810256at2"/>
<protein>
    <recommendedName>
        <fullName evidence="1">AB hydrolase-1 domain-containing protein</fullName>
    </recommendedName>
</protein>